<dbReference type="CTD" id="85462"/>
<evidence type="ECO:0000256" key="1">
    <source>
        <dbReference type="SAM" id="Coils"/>
    </source>
</evidence>
<organism evidence="6">
    <name type="scientific">Castor canadensis</name>
    <name type="common">American beaver</name>
    <dbReference type="NCBI Taxonomy" id="51338"/>
    <lineage>
        <taxon>Eukaryota</taxon>
        <taxon>Metazoa</taxon>
        <taxon>Chordata</taxon>
        <taxon>Craniata</taxon>
        <taxon>Vertebrata</taxon>
        <taxon>Euteleostomi</taxon>
        <taxon>Mammalia</taxon>
        <taxon>Eutheria</taxon>
        <taxon>Euarchontoglires</taxon>
        <taxon>Glires</taxon>
        <taxon>Rodentia</taxon>
        <taxon>Castorimorpha</taxon>
        <taxon>Castoridae</taxon>
        <taxon>Castor</taxon>
    </lineage>
</organism>
<dbReference type="Pfam" id="PF02181">
    <property type="entry name" value="FH2"/>
    <property type="match status" value="1"/>
</dbReference>
<dbReference type="PANTHER" id="PTHR46345:SF11">
    <property type="entry name" value="FORMIN-J-LIKE"/>
    <property type="match status" value="1"/>
</dbReference>
<dbReference type="InterPro" id="IPR015425">
    <property type="entry name" value="FH2_Formin"/>
</dbReference>
<gene>
    <name evidence="4 6" type="primary">Fhdc1</name>
</gene>
<feature type="compositionally biased region" description="Polar residues" evidence="2">
    <location>
        <begin position="1044"/>
        <end position="1060"/>
    </location>
</feature>
<dbReference type="InterPro" id="IPR042201">
    <property type="entry name" value="FH2_Formin_sf"/>
</dbReference>
<feature type="compositionally biased region" description="Polar residues" evidence="2">
    <location>
        <begin position="548"/>
        <end position="573"/>
    </location>
</feature>
<dbReference type="PROSITE" id="PS51444">
    <property type="entry name" value="FH2"/>
    <property type="match status" value="1"/>
</dbReference>
<dbReference type="Proteomes" id="UP001732720">
    <property type="component" value="Chromosome 9"/>
</dbReference>
<name>A0A8B7WBZ7_CASCN</name>
<evidence type="ECO:0000259" key="3">
    <source>
        <dbReference type="PROSITE" id="PS51444"/>
    </source>
</evidence>
<dbReference type="RefSeq" id="XP_020041414.1">
    <property type="nucleotide sequence ID" value="XM_020185825.1"/>
</dbReference>
<feature type="compositionally biased region" description="Polar residues" evidence="2">
    <location>
        <begin position="927"/>
        <end position="947"/>
    </location>
</feature>
<reference evidence="4" key="1">
    <citation type="submission" date="2023-09" db="UniProtKB">
        <authorList>
            <consortium name="Ensembl"/>
        </authorList>
    </citation>
    <scope>IDENTIFICATION</scope>
</reference>
<feature type="compositionally biased region" description="Basic and acidic residues" evidence="2">
    <location>
        <begin position="828"/>
        <end position="851"/>
    </location>
</feature>
<feature type="compositionally biased region" description="Basic and acidic residues" evidence="2">
    <location>
        <begin position="1081"/>
        <end position="1093"/>
    </location>
</feature>
<evidence type="ECO:0000313" key="6">
    <source>
        <dbReference type="RefSeq" id="XP_020041414.1"/>
    </source>
</evidence>
<evidence type="ECO:0000256" key="2">
    <source>
        <dbReference type="SAM" id="MobiDB-lite"/>
    </source>
</evidence>
<dbReference type="AlphaFoldDB" id="A0A8B7WBZ7"/>
<dbReference type="PANTHER" id="PTHR46345">
    <property type="entry name" value="INVERTED FORMIN-2"/>
    <property type="match status" value="1"/>
</dbReference>
<reference evidence="6" key="2">
    <citation type="submission" date="2025-04" db="UniProtKB">
        <authorList>
            <consortium name="RefSeq"/>
        </authorList>
    </citation>
    <scope>IDENTIFICATION</scope>
    <source>
        <tissue evidence="6">Leukocyte</tissue>
    </source>
</reference>
<accession>A0A8B7WBZ7</accession>
<dbReference type="OrthoDB" id="26518at2759"/>
<evidence type="ECO:0000313" key="5">
    <source>
        <dbReference type="Proteomes" id="UP001732720"/>
    </source>
</evidence>
<feature type="compositionally biased region" description="Low complexity" evidence="2">
    <location>
        <begin position="803"/>
        <end position="821"/>
    </location>
</feature>
<feature type="coiled-coil region" evidence="1">
    <location>
        <begin position="365"/>
        <end position="420"/>
    </location>
</feature>
<feature type="region of interest" description="Disordered" evidence="2">
    <location>
        <begin position="598"/>
        <end position="634"/>
    </location>
</feature>
<dbReference type="SUPFAM" id="SSF101447">
    <property type="entry name" value="Formin homology 2 domain (FH2 domain)"/>
    <property type="match status" value="1"/>
</dbReference>
<dbReference type="KEGG" id="ccan:109700585"/>
<keyword evidence="5" id="KW-1185">Reference proteome</keyword>
<dbReference type="Gene3D" id="1.20.58.2220">
    <property type="entry name" value="Formin, FH2 domain"/>
    <property type="match status" value="1"/>
</dbReference>
<dbReference type="GeneID" id="109700585"/>
<feature type="compositionally biased region" description="Pro residues" evidence="2">
    <location>
        <begin position="27"/>
        <end position="42"/>
    </location>
</feature>
<feature type="region of interest" description="Disordered" evidence="2">
    <location>
        <begin position="699"/>
        <end position="1150"/>
    </location>
</feature>
<evidence type="ECO:0000313" key="4">
    <source>
        <dbReference type="Ensembl" id="ENSCCNP00000031196.1"/>
    </source>
</evidence>
<feature type="region of interest" description="Disordered" evidence="2">
    <location>
        <begin position="19"/>
        <end position="88"/>
    </location>
</feature>
<dbReference type="Ensembl" id="ENSCCNT00000039225.1">
    <property type="protein sequence ID" value="ENSCCNP00000031196.1"/>
    <property type="gene ID" value="ENSCCNG00000029716.1"/>
</dbReference>
<proteinExistence type="predicted"/>
<feature type="compositionally biased region" description="Polar residues" evidence="2">
    <location>
        <begin position="1110"/>
        <end position="1119"/>
    </location>
</feature>
<keyword evidence="1" id="KW-0175">Coiled coil</keyword>
<feature type="compositionally biased region" description="Basic and acidic residues" evidence="2">
    <location>
        <begin position="1124"/>
        <end position="1137"/>
    </location>
</feature>
<feature type="compositionally biased region" description="Pro residues" evidence="2">
    <location>
        <begin position="52"/>
        <end position="75"/>
    </location>
</feature>
<feature type="compositionally biased region" description="Polar residues" evidence="2">
    <location>
        <begin position="699"/>
        <end position="718"/>
    </location>
</feature>
<feature type="domain" description="FH2" evidence="3">
    <location>
        <begin position="82"/>
        <end position="477"/>
    </location>
</feature>
<feature type="region of interest" description="Disordered" evidence="2">
    <location>
        <begin position="510"/>
        <end position="573"/>
    </location>
</feature>
<dbReference type="SMART" id="SM00498">
    <property type="entry name" value="FH2"/>
    <property type="match status" value="1"/>
</dbReference>
<protein>
    <submittedName>
        <fullName evidence="6">FH2 domain-containing protein 1</fullName>
    </submittedName>
</protein>
<sequence length="1150" mass="125487">MHVTNCVSLASDKENGTIATGAGFMIPTPPLPPPPPPPPLPCPQSEEGFSPSLPPPLPPPLPGGPPVPPPPPGLPPTAHMNGHSTLGKKKRMRSFFWKTIPEEQVRGKTNIWTLAAQQQHHYQIDTKTVEELFGQQEDPAKSSLPRRGGSLNSSFKDAREEITILDAKRNMNIGIFLKQFKKSPQSIVEDIHLGKSEHYGSETLREFLKLLPESEEVKKLKTFSGDVSKLSLADSFLHYLVQVPNYSLRIEAMVLKKEFLPSCSSLYTDITVFRTATKELMSCEELHSVLHLVLQAGNIMNAGGYAGNAVGFKLSSLLKLADTKANKPGMNLLHFVAQEAQKQDAVLLNFSEKLHHVQEAARLSVDSTEAELHSLSVRTKSLQENIQQDEELCQQMEDFLQFAMEKLAELERWKRQLQREVHTLIDFFCEDKETMKLDECFQIFRNFCTRFNKAVKDNHEREVQELRQVQRLKELEQKRRSWTDGELGGFCRSSSENDVELLTKKGTEDLSPFLHSRPVSPSYRPPNTRRSRLSLGTSADRELLAFLENTTGSPEGPNKFNSLPRSSPQQAQHTITWMGPEEPRDHDPNFAPDSLALEGLEKAPNPPSARRSQLPVPQSQLKEPASTLPQARRGGVSILRKRHSEPMGLGPARTPPLSPLALAIKEHELVTGLAQFDLQDPKGLQETTCLTLSDFSSVEQESPGCGSQQSLSLDSNTLAPVDRGPQQSLRPGLEHNRAAPDEPSSAALVSVASGDPENKDPGPLFYISDTTDCSLTLECSEGTDSRPGDGELEEDREGGGSVSSGAGEAGSSQVSSNPASSPTGDESPASKKGEASCKGGLLKDRATRGKDATVPAPKRNSFRETSLVAAKPGSVRRSQGTAPKAVRTLTTSENESMRKVVPISKSSRGTGGWKRLEPPSRVPPRETPNSTDTQLARRSSVRGTSDTSPRRLPMGAGAVATVTEELKLPRGSSSSRLGKEQPLQHRGSLKKPSAKPLRNIPRQKPEENKVCCSASQGPESPGEEAKARPASSTPRVPPPIPSFARNTVASSSRFMRTDSTPVPKAPGIMRTVSQRQLRVKSGSEDATPKDSTLKRASSARAPKKCPESSEGPNTNTETSPKARVAGERASLKLKDAGRTTLGRILHPLKK</sequence>